<evidence type="ECO:0000256" key="2">
    <source>
        <dbReference type="ARBA" id="ARBA00023172"/>
    </source>
</evidence>
<dbReference type="Gene3D" id="1.10.150.130">
    <property type="match status" value="1"/>
</dbReference>
<keyword evidence="2" id="KW-0233">DNA recombination</keyword>
<reference evidence="6" key="1">
    <citation type="journal article" date="2019" name="Int. J. Syst. Evol. Microbiol.">
        <title>The Global Catalogue of Microorganisms (GCM) 10K type strain sequencing project: providing services to taxonomists for standard genome sequencing and annotation.</title>
        <authorList>
            <consortium name="The Broad Institute Genomics Platform"/>
            <consortium name="The Broad Institute Genome Sequencing Center for Infectious Disease"/>
            <person name="Wu L."/>
            <person name="Ma J."/>
        </authorList>
    </citation>
    <scope>NUCLEOTIDE SEQUENCE [LARGE SCALE GENOMIC DNA]</scope>
    <source>
        <strain evidence="6">JCM 13250</strain>
    </source>
</reference>
<dbReference type="PROSITE" id="PS51898">
    <property type="entry name" value="TYR_RECOMBINASE"/>
    <property type="match status" value="1"/>
</dbReference>
<dbReference type="EMBL" id="BAAALT010000284">
    <property type="protein sequence ID" value="GAA1834556.1"/>
    <property type="molecule type" value="Genomic_DNA"/>
</dbReference>
<proteinExistence type="predicted"/>
<dbReference type="InterPro" id="IPR002104">
    <property type="entry name" value="Integrase_catalytic"/>
</dbReference>
<evidence type="ECO:0000259" key="4">
    <source>
        <dbReference type="PROSITE" id="PS51898"/>
    </source>
</evidence>
<evidence type="ECO:0000256" key="1">
    <source>
        <dbReference type="ARBA" id="ARBA00023125"/>
    </source>
</evidence>
<name>A0ABP4YY49_9ACTN</name>
<dbReference type="Proteomes" id="UP001500218">
    <property type="component" value="Unassembled WGS sequence"/>
</dbReference>
<dbReference type="Gene3D" id="1.10.443.10">
    <property type="entry name" value="Intergrase catalytic core"/>
    <property type="match status" value="1"/>
</dbReference>
<feature type="domain" description="Tyr recombinase" evidence="4">
    <location>
        <begin position="169"/>
        <end position="263"/>
    </location>
</feature>
<organism evidence="5 6">
    <name type="scientific">Luedemannella flava</name>
    <dbReference type="NCBI Taxonomy" id="349316"/>
    <lineage>
        <taxon>Bacteria</taxon>
        <taxon>Bacillati</taxon>
        <taxon>Actinomycetota</taxon>
        <taxon>Actinomycetes</taxon>
        <taxon>Micromonosporales</taxon>
        <taxon>Micromonosporaceae</taxon>
        <taxon>Luedemannella</taxon>
    </lineage>
</organism>
<dbReference type="InterPro" id="IPR010998">
    <property type="entry name" value="Integrase_recombinase_N"/>
</dbReference>
<keyword evidence="1" id="KW-0238">DNA-binding</keyword>
<evidence type="ECO:0000313" key="5">
    <source>
        <dbReference type="EMBL" id="GAA1834556.1"/>
    </source>
</evidence>
<dbReference type="InterPro" id="IPR013762">
    <property type="entry name" value="Integrase-like_cat_sf"/>
</dbReference>
<accession>A0ABP4YY49</accession>
<feature type="compositionally biased region" description="Basic residues" evidence="3">
    <location>
        <begin position="252"/>
        <end position="263"/>
    </location>
</feature>
<evidence type="ECO:0000313" key="6">
    <source>
        <dbReference type="Proteomes" id="UP001500218"/>
    </source>
</evidence>
<feature type="region of interest" description="Disordered" evidence="3">
    <location>
        <begin position="239"/>
        <end position="263"/>
    </location>
</feature>
<dbReference type="RefSeq" id="WP_344140005.1">
    <property type="nucleotide sequence ID" value="NZ_BAAALT010000284.1"/>
</dbReference>
<dbReference type="InterPro" id="IPR011010">
    <property type="entry name" value="DNA_brk_join_enz"/>
</dbReference>
<keyword evidence="6" id="KW-1185">Reference proteome</keyword>
<dbReference type="SUPFAM" id="SSF56349">
    <property type="entry name" value="DNA breaking-rejoining enzymes"/>
    <property type="match status" value="1"/>
</dbReference>
<gene>
    <name evidence="5" type="ORF">GCM10009682_61110</name>
</gene>
<evidence type="ECO:0000256" key="3">
    <source>
        <dbReference type="SAM" id="MobiDB-lite"/>
    </source>
</evidence>
<protein>
    <recommendedName>
        <fullName evidence="4">Tyr recombinase domain-containing protein</fullName>
    </recommendedName>
</protein>
<sequence>MSVISSLAWPSWAVIVQGQTTGLFGFRLEMGRDRNGTRIQARRTGFTSEKAAVAEYARLSRRRDAQLPRPRLGDSVQAVCQDWLLTREHELQPNTLYSYTWLLGLIYPYLGGVRASRLSTHMIERAYRDLETAGYFRTTLRTLDLVLAKAFGEQTGRTLGARKPRECDDVHPVWPLAEARRFLDYVRSDRLFPLWRLLLVTGLRRGELCGLKHCDLEPDLATLKVRRQRVVEDLGSRGARQAAQVPQLHPHPAPRPHHAQGIE</sequence>
<comment type="caution">
    <text evidence="5">The sequence shown here is derived from an EMBL/GenBank/DDBJ whole genome shotgun (WGS) entry which is preliminary data.</text>
</comment>